<dbReference type="InterPro" id="IPR000182">
    <property type="entry name" value="GNAT_dom"/>
</dbReference>
<organism evidence="2 3">
    <name type="scientific">Paenibacillus filicis</name>
    <dbReference type="NCBI Taxonomy" id="669464"/>
    <lineage>
        <taxon>Bacteria</taxon>
        <taxon>Bacillati</taxon>
        <taxon>Bacillota</taxon>
        <taxon>Bacilli</taxon>
        <taxon>Bacillales</taxon>
        <taxon>Paenibacillaceae</taxon>
        <taxon>Paenibacillus</taxon>
    </lineage>
</organism>
<keyword evidence="3" id="KW-1185">Reference proteome</keyword>
<proteinExistence type="predicted"/>
<dbReference type="Pfam" id="PF00583">
    <property type="entry name" value="Acetyltransf_1"/>
    <property type="match status" value="1"/>
</dbReference>
<accession>A0ABU9DIP2</accession>
<keyword evidence="2" id="KW-0808">Transferase</keyword>
<dbReference type="Proteomes" id="UP001469365">
    <property type="component" value="Unassembled WGS sequence"/>
</dbReference>
<comment type="caution">
    <text evidence="2">The sequence shown here is derived from an EMBL/GenBank/DDBJ whole genome shotgun (WGS) entry which is preliminary data.</text>
</comment>
<dbReference type="SUPFAM" id="SSF55729">
    <property type="entry name" value="Acyl-CoA N-acyltransferases (Nat)"/>
    <property type="match status" value="1"/>
</dbReference>
<protein>
    <submittedName>
        <fullName evidence="2">GNAT family N-acetyltransferase</fullName>
        <ecNumber evidence="2">2.3.1.-</ecNumber>
    </submittedName>
</protein>
<name>A0ABU9DIP2_9BACL</name>
<dbReference type="InterPro" id="IPR016181">
    <property type="entry name" value="Acyl_CoA_acyltransferase"/>
</dbReference>
<reference evidence="2 3" key="1">
    <citation type="submission" date="2024-04" db="EMBL/GenBank/DDBJ databases">
        <title>draft genome sequnece of Paenibacillus filicis.</title>
        <authorList>
            <person name="Kim D.-U."/>
        </authorList>
    </citation>
    <scope>NUCLEOTIDE SEQUENCE [LARGE SCALE GENOMIC DNA]</scope>
    <source>
        <strain evidence="2 3">KACC14197</strain>
    </source>
</reference>
<dbReference type="EC" id="2.3.1.-" evidence="2"/>
<sequence>MIEIIPLTPETAAPYRAFTYRTYQAGLGGPEGEAGTLRIALGVSFMGEPAGLLLAHPPEQDEPARVLSVFVEKRFRKLGIAGALMSELKACLTRIGLKQACVEYYALHSYQALERVLLRSGWQSPEVYSRYYRCDIVPNRETRWIHRFKLPDRYTVMPWGEVRRDELTLMNQLQEQDFNTYFRPLFQEEHIEPNCSLVLKLGAEIVGWSIVDRQLADTLLYRTLYIREAYRDLGLGILLAAQSAQRIARTDAAHLVIQILTGNERMQKVAERMLVPMNPIVTEYKRAVWNF</sequence>
<dbReference type="Gene3D" id="3.40.630.30">
    <property type="match status" value="2"/>
</dbReference>
<dbReference type="EMBL" id="JBBPCC010000007">
    <property type="protein sequence ID" value="MEK8128737.1"/>
    <property type="molecule type" value="Genomic_DNA"/>
</dbReference>
<dbReference type="CDD" id="cd04301">
    <property type="entry name" value="NAT_SF"/>
    <property type="match status" value="1"/>
</dbReference>
<keyword evidence="2" id="KW-0012">Acyltransferase</keyword>
<evidence type="ECO:0000313" key="3">
    <source>
        <dbReference type="Proteomes" id="UP001469365"/>
    </source>
</evidence>
<feature type="domain" description="N-acetyltransferase" evidence="1">
    <location>
        <begin position="2"/>
        <end position="143"/>
    </location>
</feature>
<dbReference type="GO" id="GO:0016746">
    <property type="term" value="F:acyltransferase activity"/>
    <property type="evidence" value="ECO:0007669"/>
    <property type="project" value="UniProtKB-KW"/>
</dbReference>
<dbReference type="RefSeq" id="WP_341415827.1">
    <property type="nucleotide sequence ID" value="NZ_JBBPCC010000007.1"/>
</dbReference>
<gene>
    <name evidence="2" type="ORF">WMW72_12555</name>
</gene>
<evidence type="ECO:0000313" key="2">
    <source>
        <dbReference type="EMBL" id="MEK8128737.1"/>
    </source>
</evidence>
<dbReference type="PROSITE" id="PS51186">
    <property type="entry name" value="GNAT"/>
    <property type="match status" value="1"/>
</dbReference>
<evidence type="ECO:0000259" key="1">
    <source>
        <dbReference type="PROSITE" id="PS51186"/>
    </source>
</evidence>